<gene>
    <name evidence="1" type="ORF">R1flu_002566</name>
</gene>
<name>A0ABD1Y6K4_9MARC</name>
<evidence type="ECO:0000313" key="2">
    <source>
        <dbReference type="Proteomes" id="UP001605036"/>
    </source>
</evidence>
<dbReference type="AlphaFoldDB" id="A0ABD1Y6K4"/>
<protein>
    <submittedName>
        <fullName evidence="1">Uncharacterized protein</fullName>
    </submittedName>
</protein>
<reference evidence="1 2" key="1">
    <citation type="submission" date="2024-09" db="EMBL/GenBank/DDBJ databases">
        <title>Chromosome-scale assembly of Riccia fluitans.</title>
        <authorList>
            <person name="Paukszto L."/>
            <person name="Sawicki J."/>
            <person name="Karawczyk K."/>
            <person name="Piernik-Szablinska J."/>
            <person name="Szczecinska M."/>
            <person name="Mazdziarz M."/>
        </authorList>
    </citation>
    <scope>NUCLEOTIDE SEQUENCE [LARGE SCALE GENOMIC DNA]</scope>
    <source>
        <strain evidence="1">Rf_01</strain>
        <tissue evidence="1">Aerial parts of the thallus</tissue>
    </source>
</reference>
<dbReference type="Proteomes" id="UP001605036">
    <property type="component" value="Unassembled WGS sequence"/>
</dbReference>
<accession>A0ABD1Y6K4</accession>
<sequence>MEELHAALAIIQVELELFRLQVKEEVLTNLKLIISSYNWQSTGLWSNLKKRMITNMINLHILEETSLAISAPRNILDIMDENELFLTRVLLRWARQSLIFGEEEETHLRKSP</sequence>
<keyword evidence="2" id="KW-1185">Reference proteome</keyword>
<proteinExistence type="predicted"/>
<comment type="caution">
    <text evidence="1">The sequence shown here is derived from an EMBL/GenBank/DDBJ whole genome shotgun (WGS) entry which is preliminary data.</text>
</comment>
<dbReference type="EMBL" id="JBHFFA010000006">
    <property type="protein sequence ID" value="KAL2622361.1"/>
    <property type="molecule type" value="Genomic_DNA"/>
</dbReference>
<evidence type="ECO:0000313" key="1">
    <source>
        <dbReference type="EMBL" id="KAL2622361.1"/>
    </source>
</evidence>
<organism evidence="1 2">
    <name type="scientific">Riccia fluitans</name>
    <dbReference type="NCBI Taxonomy" id="41844"/>
    <lineage>
        <taxon>Eukaryota</taxon>
        <taxon>Viridiplantae</taxon>
        <taxon>Streptophyta</taxon>
        <taxon>Embryophyta</taxon>
        <taxon>Marchantiophyta</taxon>
        <taxon>Marchantiopsida</taxon>
        <taxon>Marchantiidae</taxon>
        <taxon>Marchantiales</taxon>
        <taxon>Ricciaceae</taxon>
        <taxon>Riccia</taxon>
    </lineage>
</organism>